<dbReference type="RefSeq" id="WP_043211453.1">
    <property type="nucleotide sequence ID" value="NZ_CAJGUQ010000498.1"/>
</dbReference>
<dbReference type="InterPro" id="IPR035338">
    <property type="entry name" value="KleA/KleC-like"/>
</dbReference>
<keyword evidence="2" id="KW-0614">Plasmid</keyword>
<gene>
    <name evidence="2" type="ORF">BBN53_20925</name>
    <name evidence="3" type="ORF">ERS370011_03908</name>
</gene>
<dbReference type="Pfam" id="PF17383">
    <property type="entry name" value="kleA_kleC"/>
    <property type="match status" value="1"/>
</dbReference>
<sequence length="105" mass="11864">MSYETHNDCQTLASLSQHQPDPLAWVKYLPEVGQPIHRKLALIDQYFARAAELEQQAQAYRDTAAVLREKLLRHLPSLWQTEEIEAARAKAQRLTLAVAAPEASS</sequence>
<keyword evidence="5" id="KW-1185">Reference proteome</keyword>
<name>A0A0J6C4A6_9BORD</name>
<keyword evidence="1" id="KW-0175">Coiled coil</keyword>
<dbReference type="AlphaFoldDB" id="A0A0J6C4A6"/>
<dbReference type="Proteomes" id="UP000053096">
    <property type="component" value="Unassembled WGS sequence"/>
</dbReference>
<evidence type="ECO:0000313" key="5">
    <source>
        <dbReference type="Proteomes" id="UP000092950"/>
    </source>
</evidence>
<dbReference type="EMBL" id="CP016441">
    <property type="protein sequence ID" value="ANY18490.1"/>
    <property type="molecule type" value="Genomic_DNA"/>
</dbReference>
<evidence type="ECO:0000313" key="4">
    <source>
        <dbReference type="Proteomes" id="UP000053096"/>
    </source>
</evidence>
<feature type="coiled-coil region" evidence="1">
    <location>
        <begin position="43"/>
        <end position="70"/>
    </location>
</feature>
<dbReference type="EMBL" id="CYTV01000017">
    <property type="protein sequence ID" value="CUJ13032.1"/>
    <property type="molecule type" value="Genomic_DNA"/>
</dbReference>
<evidence type="ECO:0000313" key="2">
    <source>
        <dbReference type="EMBL" id="ANY18490.1"/>
    </source>
</evidence>
<reference evidence="2 5" key="2">
    <citation type="submission" date="2016-07" db="EMBL/GenBank/DDBJ databases">
        <title>Complete genome sequences of Bordetella pseudohinzii.</title>
        <authorList>
            <person name="Spilker T."/>
            <person name="Darrah R."/>
            <person name="LiPuma J.J."/>
        </authorList>
    </citation>
    <scope>NUCLEOTIDE SEQUENCE [LARGE SCALE GENOMIC DNA]</scope>
    <source>
        <strain evidence="2 5">HI4681</strain>
        <plasmid evidence="2 5">unnamed1</plasmid>
    </source>
</reference>
<dbReference type="Proteomes" id="UP000092950">
    <property type="component" value="Plasmid unnamed1"/>
</dbReference>
<accession>A0A0M7HTE6</accession>
<proteinExistence type="predicted"/>
<evidence type="ECO:0000256" key="1">
    <source>
        <dbReference type="SAM" id="Coils"/>
    </source>
</evidence>
<reference evidence="3 4" key="1">
    <citation type="submission" date="2015-09" db="EMBL/GenBank/DDBJ databases">
        <authorList>
            <person name="Jackson K.R."/>
            <person name="Lunt B.L."/>
            <person name="Fisher J.N.B."/>
            <person name="Gardner A.V."/>
            <person name="Bailey M.E."/>
            <person name="Deus L.M."/>
            <person name="Earl A.S."/>
            <person name="Gibby P.D."/>
            <person name="Hartmann K.A."/>
            <person name="Liu J.E."/>
            <person name="Manci A.M."/>
            <person name="Nielsen D.A."/>
            <person name="Solomon M.B."/>
            <person name="Breakwell D.P."/>
            <person name="Burnett S.H."/>
            <person name="Grose J.H."/>
        </authorList>
    </citation>
    <scope>NUCLEOTIDE SEQUENCE [LARGE SCALE GENOMIC DNA]</scope>
    <source>
        <strain evidence="3 4">2789STDY5608636</strain>
    </source>
</reference>
<protein>
    <submittedName>
        <fullName evidence="3">Uncharacterized protein</fullName>
    </submittedName>
</protein>
<accession>A0A0J6C4A6</accession>
<evidence type="ECO:0000313" key="3">
    <source>
        <dbReference type="EMBL" id="CUJ13032.1"/>
    </source>
</evidence>
<dbReference type="KEGG" id="bpdz:BBN53_20925"/>
<organism evidence="3 4">
    <name type="scientific">Bordetella pseudohinzii</name>
    <dbReference type="NCBI Taxonomy" id="1331258"/>
    <lineage>
        <taxon>Bacteria</taxon>
        <taxon>Pseudomonadati</taxon>
        <taxon>Pseudomonadota</taxon>
        <taxon>Betaproteobacteria</taxon>
        <taxon>Burkholderiales</taxon>
        <taxon>Alcaligenaceae</taxon>
        <taxon>Bordetella</taxon>
    </lineage>
</organism>
<geneLocation type="plasmid" evidence="2 5">
    <name>unnamed1</name>
</geneLocation>